<organism evidence="11 12">
    <name type="scientific">Paenibacillus campinasensis</name>
    <dbReference type="NCBI Taxonomy" id="66347"/>
    <lineage>
        <taxon>Bacteria</taxon>
        <taxon>Bacillati</taxon>
        <taxon>Bacillota</taxon>
        <taxon>Bacilli</taxon>
        <taxon>Bacillales</taxon>
        <taxon>Paenibacillaceae</taxon>
        <taxon>Paenibacillus</taxon>
    </lineage>
</organism>
<keyword evidence="5" id="KW-0805">Transcription regulation</keyword>
<dbReference type="PROSITE" id="PS00041">
    <property type="entry name" value="HTH_ARAC_FAMILY_1"/>
    <property type="match status" value="1"/>
</dbReference>
<keyword evidence="2" id="KW-0963">Cytoplasm</keyword>
<dbReference type="InterPro" id="IPR011006">
    <property type="entry name" value="CheY-like_superfamily"/>
</dbReference>
<dbReference type="GO" id="GO:0005737">
    <property type="term" value="C:cytoplasm"/>
    <property type="evidence" value="ECO:0007669"/>
    <property type="project" value="UniProtKB-SubCell"/>
</dbReference>
<evidence type="ECO:0000313" key="12">
    <source>
        <dbReference type="Proteomes" id="UP000215596"/>
    </source>
</evidence>
<evidence type="ECO:0000259" key="9">
    <source>
        <dbReference type="PROSITE" id="PS01124"/>
    </source>
</evidence>
<dbReference type="InterPro" id="IPR009057">
    <property type="entry name" value="Homeodomain-like_sf"/>
</dbReference>
<dbReference type="Proteomes" id="UP000215596">
    <property type="component" value="Unassembled WGS sequence"/>
</dbReference>
<feature type="domain" description="HTH araC/xylS-type" evidence="9">
    <location>
        <begin position="420"/>
        <end position="518"/>
    </location>
</feature>
<feature type="modified residue" description="4-aspartylphosphate" evidence="8">
    <location>
        <position position="54"/>
    </location>
</feature>
<keyword evidence="6 11" id="KW-0238">DNA-binding</keyword>
<dbReference type="InterPro" id="IPR018062">
    <property type="entry name" value="HTH_AraC-typ_CS"/>
</dbReference>
<reference evidence="11 12" key="1">
    <citation type="submission" date="2017-07" db="EMBL/GenBank/DDBJ databases">
        <title>Isolation and whole genome analysis of endospore-forming bacteria from heroin.</title>
        <authorList>
            <person name="Kalinowski J."/>
            <person name="Ahrens B."/>
            <person name="Al-Dilaimi A."/>
            <person name="Winkler A."/>
            <person name="Wibberg D."/>
            <person name="Schleenbecker U."/>
            <person name="Ruckert C."/>
            <person name="Wolfel R."/>
            <person name="Grass G."/>
        </authorList>
    </citation>
    <scope>NUCLEOTIDE SEQUENCE [LARGE SCALE GENOMIC DNA]</scope>
    <source>
        <strain evidence="11 12">7537-G1</strain>
    </source>
</reference>
<dbReference type="Pfam" id="PF00072">
    <property type="entry name" value="Response_reg"/>
    <property type="match status" value="1"/>
</dbReference>
<dbReference type="CDD" id="cd17536">
    <property type="entry name" value="REC_YesN-like"/>
    <property type="match status" value="1"/>
</dbReference>
<feature type="domain" description="Response regulatory" evidence="10">
    <location>
        <begin position="2"/>
        <end position="119"/>
    </location>
</feature>
<dbReference type="InterPro" id="IPR051552">
    <property type="entry name" value="HptR"/>
</dbReference>
<dbReference type="PROSITE" id="PS50110">
    <property type="entry name" value="RESPONSE_REGULATORY"/>
    <property type="match status" value="1"/>
</dbReference>
<dbReference type="InterPro" id="IPR001789">
    <property type="entry name" value="Sig_transdc_resp-reg_receiver"/>
</dbReference>
<keyword evidence="4" id="KW-0902">Two-component regulatory system</keyword>
<evidence type="ECO:0000256" key="4">
    <source>
        <dbReference type="ARBA" id="ARBA00023012"/>
    </source>
</evidence>
<dbReference type="EMBL" id="NPBY01000022">
    <property type="protein sequence ID" value="PAD78309.1"/>
    <property type="molecule type" value="Genomic_DNA"/>
</dbReference>
<dbReference type="Gene3D" id="3.40.50.2300">
    <property type="match status" value="1"/>
</dbReference>
<protein>
    <submittedName>
        <fullName evidence="11">DNA-binding response regulator</fullName>
    </submittedName>
</protein>
<evidence type="ECO:0000256" key="6">
    <source>
        <dbReference type="ARBA" id="ARBA00023125"/>
    </source>
</evidence>
<gene>
    <name evidence="11" type="ORF">CHH67_07205</name>
</gene>
<dbReference type="GO" id="GO:0000160">
    <property type="term" value="P:phosphorelay signal transduction system"/>
    <property type="evidence" value="ECO:0007669"/>
    <property type="project" value="UniProtKB-KW"/>
</dbReference>
<dbReference type="Pfam" id="PF12833">
    <property type="entry name" value="HTH_18"/>
    <property type="match status" value="1"/>
</dbReference>
<evidence type="ECO:0000256" key="1">
    <source>
        <dbReference type="ARBA" id="ARBA00004496"/>
    </source>
</evidence>
<dbReference type="PRINTS" id="PR00032">
    <property type="entry name" value="HTHARAC"/>
</dbReference>
<dbReference type="SMART" id="SM00448">
    <property type="entry name" value="REC"/>
    <property type="match status" value="1"/>
</dbReference>
<comment type="subcellular location">
    <subcellularLocation>
        <location evidence="1">Cytoplasm</location>
    </subcellularLocation>
</comment>
<dbReference type="PANTHER" id="PTHR42713">
    <property type="entry name" value="HISTIDINE KINASE-RELATED"/>
    <property type="match status" value="1"/>
</dbReference>
<dbReference type="SUPFAM" id="SSF52172">
    <property type="entry name" value="CheY-like"/>
    <property type="match status" value="1"/>
</dbReference>
<keyword evidence="7" id="KW-0804">Transcription</keyword>
<dbReference type="OrthoDB" id="9794370at2"/>
<accession>A0A268EYV8</accession>
<keyword evidence="3 8" id="KW-0597">Phosphoprotein</keyword>
<dbReference type="GO" id="GO:0003700">
    <property type="term" value="F:DNA-binding transcription factor activity"/>
    <property type="evidence" value="ECO:0007669"/>
    <property type="project" value="InterPro"/>
</dbReference>
<evidence type="ECO:0000256" key="8">
    <source>
        <dbReference type="PROSITE-ProRule" id="PRU00169"/>
    </source>
</evidence>
<dbReference type="SUPFAM" id="SSF46689">
    <property type="entry name" value="Homeodomain-like"/>
    <property type="match status" value="1"/>
</dbReference>
<evidence type="ECO:0000256" key="7">
    <source>
        <dbReference type="ARBA" id="ARBA00023163"/>
    </source>
</evidence>
<name>A0A268EYV8_9BACL</name>
<evidence type="ECO:0000256" key="2">
    <source>
        <dbReference type="ARBA" id="ARBA00022490"/>
    </source>
</evidence>
<dbReference type="InterPro" id="IPR018060">
    <property type="entry name" value="HTH_AraC"/>
</dbReference>
<dbReference type="PANTHER" id="PTHR42713:SF3">
    <property type="entry name" value="TRANSCRIPTIONAL REGULATORY PROTEIN HPTR"/>
    <property type="match status" value="1"/>
</dbReference>
<dbReference type="GO" id="GO:0043565">
    <property type="term" value="F:sequence-specific DNA binding"/>
    <property type="evidence" value="ECO:0007669"/>
    <property type="project" value="InterPro"/>
</dbReference>
<proteinExistence type="predicted"/>
<evidence type="ECO:0000313" key="11">
    <source>
        <dbReference type="EMBL" id="PAD78309.1"/>
    </source>
</evidence>
<dbReference type="AlphaFoldDB" id="A0A268EYV8"/>
<dbReference type="PROSITE" id="PS01124">
    <property type="entry name" value="HTH_ARAC_FAMILY_2"/>
    <property type="match status" value="1"/>
</dbReference>
<dbReference type="InterPro" id="IPR020449">
    <property type="entry name" value="Tscrpt_reg_AraC-type_HTH"/>
</dbReference>
<sequence>MRILVVDDEPLVRIGIKSAIDWQAHGAEIVGEAEDGEQALRMMTELSPDVVLLDIKMPKMDGIEVLRVAKDRQLPPKIVVLSSFDEMVYVKEAMKLGAFDYFHKPDMNEQELMAMLNSIREQFGVSHVPASPGMAADAAASGKDKALYDALHGHSFDLSGTSLKEGNIYVVLFRVKQYHSVMKRYSEGSEMVLPSTIQHVIQEMLSSEKEIEYLRLSREMSAVLISNSELKSLLASLNRVNNVVQMISSALKRFVNIDIILGISDWCADFTEIARGYKQASKALSHYFYRPDDAVFYYQHLKVGSSEVRRQADEAVVQMKSALRDGDSRQFLDLLGRWEQLLLQGACMDPQDVKKVYEGLLFMMGEGAADSTAVGSDGPMRSVEEIESFRELSAYYRLIFEDRLGSRERKAHKGYSQLTRNIIAYAEEHYKDSLSLKLFGDQFHVSPNYVSRLFKQEVGQGLFDYINALRIEKAKELLKDYRYKIYDVAEMVGFHNQAHFAIVFQKYAGVSPKQYRKEEV</sequence>
<evidence type="ECO:0000259" key="10">
    <source>
        <dbReference type="PROSITE" id="PS50110"/>
    </source>
</evidence>
<comment type="caution">
    <text evidence="11">The sequence shown here is derived from an EMBL/GenBank/DDBJ whole genome shotgun (WGS) entry which is preliminary data.</text>
</comment>
<dbReference type="Gene3D" id="1.10.10.60">
    <property type="entry name" value="Homeodomain-like"/>
    <property type="match status" value="2"/>
</dbReference>
<evidence type="ECO:0000256" key="5">
    <source>
        <dbReference type="ARBA" id="ARBA00023015"/>
    </source>
</evidence>
<evidence type="ECO:0000256" key="3">
    <source>
        <dbReference type="ARBA" id="ARBA00022553"/>
    </source>
</evidence>
<dbReference type="SMART" id="SM00342">
    <property type="entry name" value="HTH_ARAC"/>
    <property type="match status" value="1"/>
</dbReference>
<dbReference type="RefSeq" id="WP_095264480.1">
    <property type="nucleotide sequence ID" value="NZ_NPBY01000022.1"/>
</dbReference>